<dbReference type="GO" id="GO:0016020">
    <property type="term" value="C:membrane"/>
    <property type="evidence" value="ECO:0007669"/>
    <property type="project" value="UniProtKB-SubCell"/>
</dbReference>
<dbReference type="EMBL" id="CP036271">
    <property type="protein sequence ID" value="QDT56849.1"/>
    <property type="molecule type" value="Genomic_DNA"/>
</dbReference>
<dbReference type="AlphaFoldDB" id="A0A517SL40"/>
<feature type="transmembrane region" description="Helical" evidence="10">
    <location>
        <begin position="194"/>
        <end position="214"/>
    </location>
</feature>
<dbReference type="Proteomes" id="UP000315700">
    <property type="component" value="Chromosome"/>
</dbReference>
<feature type="transmembrane region" description="Helical" evidence="10">
    <location>
        <begin position="444"/>
        <end position="464"/>
    </location>
</feature>
<evidence type="ECO:0000256" key="8">
    <source>
        <dbReference type="ARBA" id="ARBA00023136"/>
    </source>
</evidence>
<keyword evidence="2" id="KW-0813">Transport</keyword>
<dbReference type="PANTHER" id="PTHR43562">
    <property type="entry name" value="NAPA-TYPE SODIUM/HYDROGEN ANTIPORTER"/>
    <property type="match status" value="1"/>
</dbReference>
<dbReference type="Gene3D" id="1.20.1530.20">
    <property type="match status" value="1"/>
</dbReference>
<keyword evidence="5 10" id="KW-1133">Transmembrane helix</keyword>
<dbReference type="InterPro" id="IPR006153">
    <property type="entry name" value="Cation/H_exchanger_TM"/>
</dbReference>
<protein>
    <submittedName>
        <fullName evidence="12">High-affinity Na(+)/H(+) antiporter NhaS3</fullName>
    </submittedName>
</protein>
<keyword evidence="6" id="KW-0915">Sodium</keyword>
<dbReference type="KEGG" id="ccos:Pan44_49090"/>
<evidence type="ECO:0000259" key="11">
    <source>
        <dbReference type="Pfam" id="PF00999"/>
    </source>
</evidence>
<feature type="transmembrane region" description="Helical" evidence="10">
    <location>
        <begin position="128"/>
        <end position="148"/>
    </location>
</feature>
<sequence length="478" mass="50000">MTGLTANRRFPLGRIGLTAIVLLAMLSGTASCQEVVSTAEAPAAAAAHPDFDHGGGHADPVTPLLLGLVLILFSAKVGGALMVRLKQPAVLGELLVGVLMGNAILAGYDGFEFLRAPSVEAHGASATAVATTLDMLARIGVILLLFEVGLESNLGDMRRVGASAFLVAILGVVAPMILGWFVGKWFLPDESWHVHLFLGATLCATSVGITARVLKDLGKTDLKESQIVLGAAVIDDVMGLIVLAVVQAIIVKGTASLEEVAVITGKAVGFLVGAVVLGEYLFPHVYKLMARLRVHGMMTVTGLLVCFLLAWVAALVGLAPIVGAFAAGLILDERHYRALQLHDHDSMEEKVIPITTMLVPIFFVMMGFTVDLRSFANTTVLGLAAALTIAAIIGKQVCAFGPIERGLDRLSIGIGMIPRGEVGLIFAAIGAELKIDGQPVVSPAINTAIVVMVMVTTLITPPLLGWSMSRTRTVTTAA</sequence>
<evidence type="ECO:0000256" key="4">
    <source>
        <dbReference type="ARBA" id="ARBA00022692"/>
    </source>
</evidence>
<feature type="domain" description="Cation/H+ exchanger transmembrane" evidence="11">
    <location>
        <begin position="74"/>
        <end position="464"/>
    </location>
</feature>
<dbReference type="InterPro" id="IPR038770">
    <property type="entry name" value="Na+/solute_symporter_sf"/>
</dbReference>
<reference evidence="12 13" key="1">
    <citation type="submission" date="2019-02" db="EMBL/GenBank/DDBJ databases">
        <title>Deep-cultivation of Planctomycetes and their phenomic and genomic characterization uncovers novel biology.</title>
        <authorList>
            <person name="Wiegand S."/>
            <person name="Jogler M."/>
            <person name="Boedeker C."/>
            <person name="Pinto D."/>
            <person name="Vollmers J."/>
            <person name="Rivas-Marin E."/>
            <person name="Kohn T."/>
            <person name="Peeters S.H."/>
            <person name="Heuer A."/>
            <person name="Rast P."/>
            <person name="Oberbeckmann S."/>
            <person name="Bunk B."/>
            <person name="Jeske O."/>
            <person name="Meyerdierks A."/>
            <person name="Storesund J.E."/>
            <person name="Kallscheuer N."/>
            <person name="Luecker S."/>
            <person name="Lage O.M."/>
            <person name="Pohl T."/>
            <person name="Merkel B.J."/>
            <person name="Hornburger P."/>
            <person name="Mueller R.-W."/>
            <person name="Bruemmer F."/>
            <person name="Labrenz M."/>
            <person name="Spormann A.M."/>
            <person name="Op den Camp H."/>
            <person name="Overmann J."/>
            <person name="Amann R."/>
            <person name="Jetten M.S.M."/>
            <person name="Mascher T."/>
            <person name="Medema M.H."/>
            <person name="Devos D.P."/>
            <person name="Kaster A.-K."/>
            <person name="Ovreas L."/>
            <person name="Rohde M."/>
            <person name="Galperin M.Y."/>
            <person name="Jogler C."/>
        </authorList>
    </citation>
    <scope>NUCLEOTIDE SEQUENCE [LARGE SCALE GENOMIC DNA]</scope>
    <source>
        <strain evidence="12 13">Pan44</strain>
    </source>
</reference>
<keyword evidence="3" id="KW-0050">Antiport</keyword>
<keyword evidence="4 10" id="KW-0812">Transmembrane</keyword>
<dbReference type="GO" id="GO:0015297">
    <property type="term" value="F:antiporter activity"/>
    <property type="evidence" value="ECO:0007669"/>
    <property type="project" value="UniProtKB-KW"/>
</dbReference>
<evidence type="ECO:0000313" key="12">
    <source>
        <dbReference type="EMBL" id="QDT56849.1"/>
    </source>
</evidence>
<evidence type="ECO:0000256" key="10">
    <source>
        <dbReference type="SAM" id="Phobius"/>
    </source>
</evidence>
<feature type="transmembrane region" description="Helical" evidence="10">
    <location>
        <begin position="160"/>
        <end position="182"/>
    </location>
</feature>
<keyword evidence="8 10" id="KW-0472">Membrane</keyword>
<keyword evidence="13" id="KW-1185">Reference proteome</keyword>
<evidence type="ECO:0000256" key="3">
    <source>
        <dbReference type="ARBA" id="ARBA00022449"/>
    </source>
</evidence>
<evidence type="ECO:0000256" key="9">
    <source>
        <dbReference type="ARBA" id="ARBA00023201"/>
    </source>
</evidence>
<evidence type="ECO:0000256" key="6">
    <source>
        <dbReference type="ARBA" id="ARBA00023053"/>
    </source>
</evidence>
<feature type="transmembrane region" description="Helical" evidence="10">
    <location>
        <begin position="351"/>
        <end position="368"/>
    </location>
</feature>
<feature type="transmembrane region" description="Helical" evidence="10">
    <location>
        <begin position="90"/>
        <end position="108"/>
    </location>
</feature>
<keyword evidence="7" id="KW-0406">Ion transport</keyword>
<name>A0A517SL40_9PLAN</name>
<evidence type="ECO:0000313" key="13">
    <source>
        <dbReference type="Proteomes" id="UP000315700"/>
    </source>
</evidence>
<feature type="transmembrane region" description="Helical" evidence="10">
    <location>
        <begin position="64"/>
        <end position="83"/>
    </location>
</feature>
<proteinExistence type="predicted"/>
<dbReference type="InParanoid" id="A0A517SL40"/>
<keyword evidence="9" id="KW-0739">Sodium transport</keyword>
<accession>A0A517SL40</accession>
<feature type="transmembrane region" description="Helical" evidence="10">
    <location>
        <begin position="303"/>
        <end position="331"/>
    </location>
</feature>
<feature type="transmembrane region" description="Helical" evidence="10">
    <location>
        <begin position="262"/>
        <end position="282"/>
    </location>
</feature>
<evidence type="ECO:0000256" key="2">
    <source>
        <dbReference type="ARBA" id="ARBA00022448"/>
    </source>
</evidence>
<feature type="transmembrane region" description="Helical" evidence="10">
    <location>
        <begin position="380"/>
        <end position="403"/>
    </location>
</feature>
<evidence type="ECO:0000256" key="7">
    <source>
        <dbReference type="ARBA" id="ARBA00023065"/>
    </source>
</evidence>
<evidence type="ECO:0000256" key="5">
    <source>
        <dbReference type="ARBA" id="ARBA00022989"/>
    </source>
</evidence>
<gene>
    <name evidence="12" type="primary">nhaS3_2</name>
    <name evidence="12" type="ORF">Pan44_49090</name>
</gene>
<organism evidence="12 13">
    <name type="scientific">Caulifigura coniformis</name>
    <dbReference type="NCBI Taxonomy" id="2527983"/>
    <lineage>
        <taxon>Bacteria</taxon>
        <taxon>Pseudomonadati</taxon>
        <taxon>Planctomycetota</taxon>
        <taxon>Planctomycetia</taxon>
        <taxon>Planctomycetales</taxon>
        <taxon>Planctomycetaceae</taxon>
        <taxon>Caulifigura</taxon>
    </lineage>
</organism>
<comment type="subcellular location">
    <subcellularLocation>
        <location evidence="1">Membrane</location>
        <topology evidence="1">Multi-pass membrane protein</topology>
    </subcellularLocation>
</comment>
<dbReference type="GO" id="GO:1902600">
    <property type="term" value="P:proton transmembrane transport"/>
    <property type="evidence" value="ECO:0007669"/>
    <property type="project" value="InterPro"/>
</dbReference>
<dbReference type="GO" id="GO:0006814">
    <property type="term" value="P:sodium ion transport"/>
    <property type="evidence" value="ECO:0007669"/>
    <property type="project" value="UniProtKB-KW"/>
</dbReference>
<evidence type="ECO:0000256" key="1">
    <source>
        <dbReference type="ARBA" id="ARBA00004141"/>
    </source>
</evidence>
<dbReference type="PANTHER" id="PTHR43562:SF3">
    <property type="entry name" value="SODIUM ION_PROTON EXCHANGER (EUROFUNG)"/>
    <property type="match status" value="1"/>
</dbReference>
<feature type="transmembrane region" description="Helical" evidence="10">
    <location>
        <begin position="226"/>
        <end position="250"/>
    </location>
</feature>
<dbReference type="Pfam" id="PF00999">
    <property type="entry name" value="Na_H_Exchanger"/>
    <property type="match status" value="1"/>
</dbReference>